<protein>
    <submittedName>
        <fullName evidence="14">E3 ubiquitin-protein ligase MARCH3-like</fullName>
    </submittedName>
</protein>
<reference evidence="14" key="1">
    <citation type="submission" date="2025-08" db="UniProtKB">
        <authorList>
            <consortium name="RefSeq"/>
        </authorList>
    </citation>
    <scope>IDENTIFICATION</scope>
</reference>
<sequence length="256" mass="29520">MTVDTRVVSREECQSAASPVLAIVDSEGLPQEAAATANETKADQRQRQQGQRQQSLTTSESLGSRNVCRICHMDSWPKDSLISPCRCKGTLAHVHLSCLERWLNQSSRNYCELCNFRYNALETPRYRWFEALRIWINHPRNRRNIRADILIFTFLTVFTAGLSSVCLLGSHYLFPKKARVGFSEAWTKGAITLFMIIVILGYLTSIYLLIRNQATPWYRWWRGAVNIRLLLDSSTLAPSEVEMQQHERNDLDDEHR</sequence>
<evidence type="ECO:0000256" key="2">
    <source>
        <dbReference type="ARBA" id="ARBA00022679"/>
    </source>
</evidence>
<evidence type="ECO:0000256" key="10">
    <source>
        <dbReference type="SAM" id="MobiDB-lite"/>
    </source>
</evidence>
<keyword evidence="5" id="KW-0863">Zinc-finger</keyword>
<dbReference type="SMART" id="SM00744">
    <property type="entry name" value="RINGv"/>
    <property type="match status" value="1"/>
</dbReference>
<dbReference type="SUPFAM" id="SSF57850">
    <property type="entry name" value="RING/U-box"/>
    <property type="match status" value="1"/>
</dbReference>
<keyword evidence="9 11" id="KW-0472">Membrane</keyword>
<dbReference type="Pfam" id="PF12906">
    <property type="entry name" value="RINGv"/>
    <property type="match status" value="1"/>
</dbReference>
<evidence type="ECO:0000256" key="5">
    <source>
        <dbReference type="ARBA" id="ARBA00022771"/>
    </source>
</evidence>
<gene>
    <name evidence="14" type="primary">LOC105368657</name>
</gene>
<keyword evidence="2" id="KW-0808">Transferase</keyword>
<keyword evidence="7" id="KW-0862">Zinc</keyword>
<accession>A0AAJ7E319</accession>
<dbReference type="PROSITE" id="PS51292">
    <property type="entry name" value="ZF_RING_CH"/>
    <property type="match status" value="1"/>
</dbReference>
<dbReference type="Gene3D" id="3.30.40.10">
    <property type="entry name" value="Zinc/RING finger domain, C3HC4 (zinc finger)"/>
    <property type="match status" value="1"/>
</dbReference>
<evidence type="ECO:0000256" key="8">
    <source>
        <dbReference type="ARBA" id="ARBA00022989"/>
    </source>
</evidence>
<evidence type="ECO:0000256" key="4">
    <source>
        <dbReference type="ARBA" id="ARBA00022723"/>
    </source>
</evidence>
<keyword evidence="4" id="KW-0479">Metal-binding</keyword>
<feature type="domain" description="RING-CH-type" evidence="12">
    <location>
        <begin position="60"/>
        <end position="121"/>
    </location>
</feature>
<keyword evidence="6" id="KW-0833">Ubl conjugation pathway</keyword>
<evidence type="ECO:0000313" key="13">
    <source>
        <dbReference type="Proteomes" id="UP000695007"/>
    </source>
</evidence>
<dbReference type="RefSeq" id="XP_011506022.1">
    <property type="nucleotide sequence ID" value="XM_011507720.1"/>
</dbReference>
<evidence type="ECO:0000256" key="9">
    <source>
        <dbReference type="ARBA" id="ARBA00023136"/>
    </source>
</evidence>
<dbReference type="GeneID" id="105368657"/>
<evidence type="ECO:0000256" key="7">
    <source>
        <dbReference type="ARBA" id="ARBA00022833"/>
    </source>
</evidence>
<dbReference type="AlphaFoldDB" id="A0AAJ7E319"/>
<feature type="region of interest" description="Disordered" evidence="10">
    <location>
        <begin position="32"/>
        <end position="58"/>
    </location>
</feature>
<dbReference type="InterPro" id="IPR011016">
    <property type="entry name" value="Znf_RING-CH"/>
</dbReference>
<feature type="transmembrane region" description="Helical" evidence="11">
    <location>
        <begin position="149"/>
        <end position="170"/>
    </location>
</feature>
<name>A0AAJ7E319_9HYME</name>
<keyword evidence="8 11" id="KW-1133">Transmembrane helix</keyword>
<keyword evidence="3 11" id="KW-0812">Transmembrane</keyword>
<evidence type="ECO:0000256" key="3">
    <source>
        <dbReference type="ARBA" id="ARBA00022692"/>
    </source>
</evidence>
<keyword evidence="13" id="KW-1185">Reference proteome</keyword>
<comment type="subcellular location">
    <subcellularLocation>
        <location evidence="1">Membrane</location>
        <topology evidence="1">Multi-pass membrane protein</topology>
    </subcellularLocation>
</comment>
<evidence type="ECO:0000259" key="12">
    <source>
        <dbReference type="PROSITE" id="PS51292"/>
    </source>
</evidence>
<dbReference type="KEGG" id="csol:105368657"/>
<dbReference type="GO" id="GO:0016567">
    <property type="term" value="P:protein ubiquitination"/>
    <property type="evidence" value="ECO:0007669"/>
    <property type="project" value="TreeGrafter"/>
</dbReference>
<proteinExistence type="predicted"/>
<evidence type="ECO:0000313" key="14">
    <source>
        <dbReference type="RefSeq" id="XP_011506022.1"/>
    </source>
</evidence>
<dbReference type="PANTHER" id="PTHR46065:SF3">
    <property type="entry name" value="FI20425P1"/>
    <property type="match status" value="1"/>
</dbReference>
<evidence type="ECO:0000256" key="11">
    <source>
        <dbReference type="SAM" id="Phobius"/>
    </source>
</evidence>
<dbReference type="InterPro" id="IPR013083">
    <property type="entry name" value="Znf_RING/FYVE/PHD"/>
</dbReference>
<dbReference type="PANTHER" id="PTHR46065">
    <property type="entry name" value="E3 UBIQUITIN-PROTEIN LIGASE MARCH 2/3 FAMILY MEMBER"/>
    <property type="match status" value="1"/>
</dbReference>
<dbReference type="GO" id="GO:0008270">
    <property type="term" value="F:zinc ion binding"/>
    <property type="evidence" value="ECO:0007669"/>
    <property type="project" value="UniProtKB-KW"/>
</dbReference>
<dbReference type="Proteomes" id="UP000695007">
    <property type="component" value="Unplaced"/>
</dbReference>
<feature type="transmembrane region" description="Helical" evidence="11">
    <location>
        <begin position="190"/>
        <end position="210"/>
    </location>
</feature>
<organism evidence="13 14">
    <name type="scientific">Ceratosolen solmsi marchali</name>
    <dbReference type="NCBI Taxonomy" id="326594"/>
    <lineage>
        <taxon>Eukaryota</taxon>
        <taxon>Metazoa</taxon>
        <taxon>Ecdysozoa</taxon>
        <taxon>Arthropoda</taxon>
        <taxon>Hexapoda</taxon>
        <taxon>Insecta</taxon>
        <taxon>Pterygota</taxon>
        <taxon>Neoptera</taxon>
        <taxon>Endopterygota</taxon>
        <taxon>Hymenoptera</taxon>
        <taxon>Apocrita</taxon>
        <taxon>Proctotrupomorpha</taxon>
        <taxon>Chalcidoidea</taxon>
        <taxon>Agaonidae</taxon>
        <taxon>Agaoninae</taxon>
        <taxon>Ceratosolen</taxon>
    </lineage>
</organism>
<dbReference type="GO" id="GO:0016020">
    <property type="term" value="C:membrane"/>
    <property type="evidence" value="ECO:0007669"/>
    <property type="project" value="UniProtKB-SubCell"/>
</dbReference>
<evidence type="ECO:0000256" key="6">
    <source>
        <dbReference type="ARBA" id="ARBA00022786"/>
    </source>
</evidence>
<dbReference type="GO" id="GO:0004842">
    <property type="term" value="F:ubiquitin-protein transferase activity"/>
    <property type="evidence" value="ECO:0007669"/>
    <property type="project" value="TreeGrafter"/>
</dbReference>
<evidence type="ECO:0000256" key="1">
    <source>
        <dbReference type="ARBA" id="ARBA00004141"/>
    </source>
</evidence>